<reference evidence="2 3" key="1">
    <citation type="submission" date="2014-11" db="EMBL/GenBank/DDBJ databases">
        <title>Genetic blueprint of the zoonotic pathogen Toxocara canis.</title>
        <authorList>
            <person name="Zhu X.-Q."/>
            <person name="Korhonen P.K."/>
            <person name="Cai H."/>
            <person name="Young N.D."/>
            <person name="Nejsum P."/>
            <person name="von Samson-Himmelstjerna G."/>
            <person name="Boag P.R."/>
            <person name="Tan P."/>
            <person name="Li Q."/>
            <person name="Min J."/>
            <person name="Yang Y."/>
            <person name="Wang X."/>
            <person name="Fang X."/>
            <person name="Hall R.S."/>
            <person name="Hofmann A."/>
            <person name="Sternberg P.W."/>
            <person name="Jex A.R."/>
            <person name="Gasser R.B."/>
        </authorList>
    </citation>
    <scope>NUCLEOTIDE SEQUENCE [LARGE SCALE GENOMIC DNA]</scope>
    <source>
        <strain evidence="2">PN_DK_2014</strain>
    </source>
</reference>
<keyword evidence="1" id="KW-0812">Transmembrane</keyword>
<name>A0A0B2V302_TOXCA</name>
<dbReference type="Proteomes" id="UP000031036">
    <property type="component" value="Unassembled WGS sequence"/>
</dbReference>
<sequence>MAPNFYVTLTIGCLLFNLSVVVVFYKLSPEGTSFSRLLFQLMVPLCTWEVLLAFIEYPDDMLDWLFTDLGPLMDVPDPLLNAPHHTAHIVHSHGDVPIHPMVTPAEQFAD</sequence>
<comment type="caution">
    <text evidence="2">The sequence shown here is derived from an EMBL/GenBank/DDBJ whole genome shotgun (WGS) entry which is preliminary data.</text>
</comment>
<organism evidence="2 3">
    <name type="scientific">Toxocara canis</name>
    <name type="common">Canine roundworm</name>
    <dbReference type="NCBI Taxonomy" id="6265"/>
    <lineage>
        <taxon>Eukaryota</taxon>
        <taxon>Metazoa</taxon>
        <taxon>Ecdysozoa</taxon>
        <taxon>Nematoda</taxon>
        <taxon>Chromadorea</taxon>
        <taxon>Rhabditida</taxon>
        <taxon>Spirurina</taxon>
        <taxon>Ascaridomorpha</taxon>
        <taxon>Ascaridoidea</taxon>
        <taxon>Toxocaridae</taxon>
        <taxon>Toxocara</taxon>
    </lineage>
</organism>
<proteinExistence type="predicted"/>
<gene>
    <name evidence="2" type="ORF">Tcan_03518</name>
</gene>
<accession>A0A0B2V302</accession>
<dbReference type="EMBL" id="JPKZ01002225">
    <property type="protein sequence ID" value="KHN77796.1"/>
    <property type="molecule type" value="Genomic_DNA"/>
</dbReference>
<feature type="transmembrane region" description="Helical" evidence="1">
    <location>
        <begin position="37"/>
        <end position="55"/>
    </location>
</feature>
<protein>
    <submittedName>
        <fullName evidence="2">Uncharacterized protein</fullName>
    </submittedName>
</protein>
<evidence type="ECO:0000313" key="3">
    <source>
        <dbReference type="Proteomes" id="UP000031036"/>
    </source>
</evidence>
<evidence type="ECO:0000256" key="1">
    <source>
        <dbReference type="SAM" id="Phobius"/>
    </source>
</evidence>
<feature type="transmembrane region" description="Helical" evidence="1">
    <location>
        <begin position="6"/>
        <end position="25"/>
    </location>
</feature>
<keyword evidence="3" id="KW-1185">Reference proteome</keyword>
<keyword evidence="1" id="KW-1133">Transmembrane helix</keyword>
<evidence type="ECO:0000313" key="2">
    <source>
        <dbReference type="EMBL" id="KHN77796.1"/>
    </source>
</evidence>
<keyword evidence="1" id="KW-0472">Membrane</keyword>
<dbReference type="AlphaFoldDB" id="A0A0B2V302"/>